<dbReference type="AlphaFoldDB" id="V2US99"/>
<dbReference type="EMBL" id="AYEV01000061">
    <property type="protein sequence ID" value="ESK52862.1"/>
    <property type="molecule type" value="Genomic_DNA"/>
</dbReference>
<keyword evidence="2" id="KW-1185">Reference proteome</keyword>
<reference evidence="1 2" key="1">
    <citation type="submission" date="2013-10" db="EMBL/GenBank/DDBJ databases">
        <title>The Genome Sequence of Acinetobacter tjernbergiae CIP107465.</title>
        <authorList>
            <consortium name="The Broad Institute Genomics Platform"/>
            <consortium name="The Broad Institute Genome Sequencing Center for Infectious Disease"/>
            <person name="Cerqueira G."/>
            <person name="Feldgarden M."/>
            <person name="Courvalin P."/>
            <person name="Grillot-Courvalin C."/>
            <person name="Clermont D."/>
            <person name="Rocha E."/>
            <person name="Yoon E.-J."/>
            <person name="Nemec A."/>
            <person name="Young S.K."/>
            <person name="Zeng Q."/>
            <person name="Gargeya S."/>
            <person name="Fitzgerald M."/>
            <person name="Abouelleil A."/>
            <person name="Alvarado L."/>
            <person name="Berlin A.M."/>
            <person name="Chapman S.B."/>
            <person name="Gainer-Dewar J."/>
            <person name="Goldberg J."/>
            <person name="Gnerre S."/>
            <person name="Griggs A."/>
            <person name="Gujja S."/>
            <person name="Hansen M."/>
            <person name="Howarth C."/>
            <person name="Imamovic A."/>
            <person name="Ireland A."/>
            <person name="Larimer J."/>
            <person name="McCowan C."/>
            <person name="Murphy C."/>
            <person name="Pearson M."/>
            <person name="Poon T.W."/>
            <person name="Priest M."/>
            <person name="Roberts A."/>
            <person name="Saif S."/>
            <person name="Shea T."/>
            <person name="Sykes S."/>
            <person name="Wortman J."/>
            <person name="Nusbaum C."/>
            <person name="Birren B."/>
        </authorList>
    </citation>
    <scope>NUCLEOTIDE SEQUENCE [LARGE SCALE GENOMIC DNA]</scope>
    <source>
        <strain evidence="1 2">CIP 107465</strain>
    </source>
</reference>
<evidence type="ECO:0000313" key="2">
    <source>
        <dbReference type="Proteomes" id="UP000017404"/>
    </source>
</evidence>
<dbReference type="PATRIC" id="fig|1120928.5.peg.3535"/>
<accession>V2US99</accession>
<comment type="caution">
    <text evidence="1">The sequence shown here is derived from an EMBL/GenBank/DDBJ whole genome shotgun (WGS) entry which is preliminary data.</text>
</comment>
<dbReference type="STRING" id="202955.GCA_000759995_00019"/>
<protein>
    <submittedName>
        <fullName evidence="1">Uncharacterized protein</fullName>
    </submittedName>
</protein>
<evidence type="ECO:0000313" key="1">
    <source>
        <dbReference type="EMBL" id="ESK52862.1"/>
    </source>
</evidence>
<proteinExistence type="predicted"/>
<name>V2US99_9GAMM</name>
<sequence length="92" mass="11197">MSLAKKFDPLFSNKMAELQHCGYVEFYKWELLTWFQRDRITNVIWNEIYDRWADIWEDTSSSAEENQLLYKDTGKSYVIINKSHFTEVFEQE</sequence>
<dbReference type="OrthoDB" id="9994897at2"/>
<dbReference type="Proteomes" id="UP000017404">
    <property type="component" value="Unassembled WGS sequence"/>
</dbReference>
<gene>
    <name evidence="1" type="ORF">F990_03496</name>
</gene>
<organism evidence="1 2">
    <name type="scientific">Acinetobacter tjernbergiae DSM 14971 = CIP 107465</name>
    <dbReference type="NCBI Taxonomy" id="1120928"/>
    <lineage>
        <taxon>Bacteria</taxon>
        <taxon>Pseudomonadati</taxon>
        <taxon>Pseudomonadota</taxon>
        <taxon>Gammaproteobacteria</taxon>
        <taxon>Moraxellales</taxon>
        <taxon>Moraxellaceae</taxon>
        <taxon>Acinetobacter</taxon>
    </lineage>
</organism>
<dbReference type="RefSeq" id="WP_018680127.1">
    <property type="nucleotide sequence ID" value="NZ_AYEV01000061.1"/>
</dbReference>